<protein>
    <submittedName>
        <fullName evidence="1">Uncharacterized protein</fullName>
    </submittedName>
</protein>
<keyword evidence="2" id="KW-1185">Reference proteome</keyword>
<dbReference type="EMBL" id="VNIA01000001">
    <property type="protein sequence ID" value="TYQ00171.1"/>
    <property type="molecule type" value="Genomic_DNA"/>
</dbReference>
<name>A0A5S5DW24_9FLAO</name>
<proteinExistence type="predicted"/>
<evidence type="ECO:0000313" key="2">
    <source>
        <dbReference type="Proteomes" id="UP000323136"/>
    </source>
</evidence>
<comment type="caution">
    <text evidence="1">The sequence shown here is derived from an EMBL/GenBank/DDBJ whole genome shotgun (WGS) entry which is preliminary data.</text>
</comment>
<organism evidence="1 2">
    <name type="scientific">Tenacibaculum adriaticum</name>
    <dbReference type="NCBI Taxonomy" id="413713"/>
    <lineage>
        <taxon>Bacteria</taxon>
        <taxon>Pseudomonadati</taxon>
        <taxon>Bacteroidota</taxon>
        <taxon>Flavobacteriia</taxon>
        <taxon>Flavobacteriales</taxon>
        <taxon>Flavobacteriaceae</taxon>
        <taxon>Tenacibaculum</taxon>
    </lineage>
</organism>
<accession>A0A5S5DW24</accession>
<reference evidence="1 2" key="1">
    <citation type="submission" date="2019-07" db="EMBL/GenBank/DDBJ databases">
        <title>Genomic Encyclopedia of Type Strains, Phase IV (KMG-IV): sequencing the most valuable type-strain genomes for metagenomic binning, comparative biology and taxonomic classification.</title>
        <authorList>
            <person name="Goeker M."/>
        </authorList>
    </citation>
    <scope>NUCLEOTIDE SEQUENCE [LARGE SCALE GENOMIC DNA]</scope>
    <source>
        <strain evidence="1 2">DSM 18961</strain>
    </source>
</reference>
<evidence type="ECO:0000313" key="1">
    <source>
        <dbReference type="EMBL" id="TYQ00171.1"/>
    </source>
</evidence>
<dbReference type="AlphaFoldDB" id="A0A5S5DW24"/>
<sequence length="102" mass="11726">MKKGRFKNSITYFLLVLFLSMKMTGLHVLSHTNDKDHVVDCTICDHAITHNLTPVLTPDLQDFTIENTEPVVQREITKNYNFIISSTIASYQLFSRPPPFIL</sequence>
<dbReference type="Proteomes" id="UP000323136">
    <property type="component" value="Unassembled WGS sequence"/>
</dbReference>
<gene>
    <name evidence="1" type="ORF">C7447_101781</name>
</gene>